<dbReference type="GO" id="GO:0008270">
    <property type="term" value="F:zinc ion binding"/>
    <property type="evidence" value="ECO:0007669"/>
    <property type="project" value="UniProtKB-KW"/>
</dbReference>
<keyword evidence="8" id="KW-1185">Reference proteome</keyword>
<keyword evidence="2" id="KW-0479">Metal-binding</keyword>
<dbReference type="EMBL" id="BPLQ01011974">
    <property type="protein sequence ID" value="GIY61759.1"/>
    <property type="molecule type" value="Genomic_DNA"/>
</dbReference>
<dbReference type="InterPro" id="IPR001965">
    <property type="entry name" value="Znf_PHD"/>
</dbReference>
<evidence type="ECO:0000256" key="1">
    <source>
        <dbReference type="ARBA" id="ARBA00004123"/>
    </source>
</evidence>
<proteinExistence type="predicted"/>
<dbReference type="Proteomes" id="UP001054837">
    <property type="component" value="Unassembled WGS sequence"/>
</dbReference>
<dbReference type="SMART" id="SM00249">
    <property type="entry name" value="PHD"/>
    <property type="match status" value="1"/>
</dbReference>
<reference evidence="7 8" key="1">
    <citation type="submission" date="2021-06" db="EMBL/GenBank/DDBJ databases">
        <title>Caerostris darwini draft genome.</title>
        <authorList>
            <person name="Kono N."/>
            <person name="Arakawa K."/>
        </authorList>
    </citation>
    <scope>NUCLEOTIDE SEQUENCE [LARGE SCALE GENOMIC DNA]</scope>
</reference>
<comment type="caution">
    <text evidence="7">The sequence shown here is derived from an EMBL/GenBank/DDBJ whole genome shotgun (WGS) entry which is preliminary data.</text>
</comment>
<dbReference type="GO" id="GO:0007076">
    <property type="term" value="P:mitotic chromosome condensation"/>
    <property type="evidence" value="ECO:0007669"/>
    <property type="project" value="TreeGrafter"/>
</dbReference>
<evidence type="ECO:0000256" key="3">
    <source>
        <dbReference type="ARBA" id="ARBA00022771"/>
    </source>
</evidence>
<dbReference type="InterPro" id="IPR011011">
    <property type="entry name" value="Znf_FYVE_PHD"/>
</dbReference>
<dbReference type="SUPFAM" id="SSF57903">
    <property type="entry name" value="FYVE/PHD zinc finger"/>
    <property type="match status" value="1"/>
</dbReference>
<evidence type="ECO:0000313" key="8">
    <source>
        <dbReference type="Proteomes" id="UP001054837"/>
    </source>
</evidence>
<dbReference type="InterPro" id="IPR019786">
    <property type="entry name" value="Zinc_finger_PHD-type_CS"/>
</dbReference>
<dbReference type="AlphaFoldDB" id="A0AAV4UWI0"/>
<dbReference type="InterPro" id="IPR019787">
    <property type="entry name" value="Znf_PHD-finger"/>
</dbReference>
<evidence type="ECO:0000256" key="4">
    <source>
        <dbReference type="ARBA" id="ARBA00022833"/>
    </source>
</evidence>
<evidence type="ECO:0000256" key="2">
    <source>
        <dbReference type="ARBA" id="ARBA00022723"/>
    </source>
</evidence>
<evidence type="ECO:0000256" key="5">
    <source>
        <dbReference type="ARBA" id="ARBA00023242"/>
    </source>
</evidence>
<dbReference type="PANTHER" id="PTHR14571:SF13">
    <property type="entry name" value="PHD FINGER PROTEIN 13"/>
    <property type="match status" value="1"/>
</dbReference>
<dbReference type="GO" id="GO:0003682">
    <property type="term" value="F:chromatin binding"/>
    <property type="evidence" value="ECO:0007669"/>
    <property type="project" value="TreeGrafter"/>
</dbReference>
<dbReference type="InterPro" id="IPR013083">
    <property type="entry name" value="Znf_RING/FYVE/PHD"/>
</dbReference>
<dbReference type="Gene3D" id="3.30.40.10">
    <property type="entry name" value="Zinc/RING finger domain, C3HC4 (zinc finger)"/>
    <property type="match status" value="1"/>
</dbReference>
<organism evidence="7 8">
    <name type="scientific">Caerostris darwini</name>
    <dbReference type="NCBI Taxonomy" id="1538125"/>
    <lineage>
        <taxon>Eukaryota</taxon>
        <taxon>Metazoa</taxon>
        <taxon>Ecdysozoa</taxon>
        <taxon>Arthropoda</taxon>
        <taxon>Chelicerata</taxon>
        <taxon>Arachnida</taxon>
        <taxon>Araneae</taxon>
        <taxon>Araneomorphae</taxon>
        <taxon>Entelegynae</taxon>
        <taxon>Araneoidea</taxon>
        <taxon>Araneidae</taxon>
        <taxon>Caerostris</taxon>
    </lineage>
</organism>
<dbReference type="GO" id="GO:0005634">
    <property type="term" value="C:nucleus"/>
    <property type="evidence" value="ECO:0007669"/>
    <property type="project" value="UniProtKB-SubCell"/>
</dbReference>
<dbReference type="Pfam" id="PF13831">
    <property type="entry name" value="PHD_2"/>
    <property type="match status" value="1"/>
</dbReference>
<dbReference type="PROSITE" id="PS01359">
    <property type="entry name" value="ZF_PHD_1"/>
    <property type="match status" value="1"/>
</dbReference>
<keyword evidence="3" id="KW-0863">Zinc-finger</keyword>
<gene>
    <name evidence="7" type="primary">PHF13</name>
    <name evidence="7" type="ORF">CDAR_36851</name>
</gene>
<keyword evidence="4" id="KW-0862">Zinc</keyword>
<dbReference type="PANTHER" id="PTHR14571">
    <property type="entry name" value="HISTONE-LYSINE N-METHYLTRANSFERASE SET-26-RELATED"/>
    <property type="match status" value="1"/>
</dbReference>
<feature type="domain" description="Zinc finger PHD-type" evidence="6">
    <location>
        <begin position="89"/>
        <end position="133"/>
    </location>
</feature>
<name>A0AAV4UWI0_9ARAC</name>
<sequence>MGEYYKSKTSKWKNIHDEYSNGSPPNRLLLFCDLILQHEKYKIDNDKESDIFSTNSERTNDSFSLEDDSNEYIKNEKDSDEEDSWNLVTCFCMKPYYGRAMIECTQCKTWLHMSCAKIRPNNVPDVFKCNLCRKTKGSKRRSARIRGDRSRFLA</sequence>
<keyword evidence="5" id="KW-0539">Nucleus</keyword>
<comment type="subcellular location">
    <subcellularLocation>
        <location evidence="1">Nucleus</location>
    </subcellularLocation>
</comment>
<evidence type="ECO:0000313" key="7">
    <source>
        <dbReference type="EMBL" id="GIY61759.1"/>
    </source>
</evidence>
<evidence type="ECO:0000259" key="6">
    <source>
        <dbReference type="SMART" id="SM00249"/>
    </source>
</evidence>
<protein>
    <submittedName>
        <fullName evidence="7">PHD finger protein 13</fullName>
    </submittedName>
</protein>
<accession>A0AAV4UWI0</accession>